<proteinExistence type="inferred from homology"/>
<keyword evidence="2" id="KW-0963">Cytoplasm</keyword>
<name>A0A229NW09_9BACL</name>
<organism evidence="8 9">
    <name type="scientific">Paenibacillus herberti</name>
    <dbReference type="NCBI Taxonomy" id="1619309"/>
    <lineage>
        <taxon>Bacteria</taxon>
        <taxon>Bacillati</taxon>
        <taxon>Bacillota</taxon>
        <taxon>Bacilli</taxon>
        <taxon>Bacillales</taxon>
        <taxon>Paenibacillaceae</taxon>
        <taxon>Paenibacillus</taxon>
    </lineage>
</organism>
<accession>A0A229NW09</accession>
<evidence type="ECO:0000256" key="2">
    <source>
        <dbReference type="ARBA" id="ARBA00022490"/>
    </source>
</evidence>
<dbReference type="OrthoDB" id="2665869at2"/>
<dbReference type="Pfam" id="PF05400">
    <property type="entry name" value="FliT"/>
    <property type="match status" value="1"/>
</dbReference>
<protein>
    <recommendedName>
        <fullName evidence="7">Flagellar protein FliT</fullName>
    </recommendedName>
</protein>
<comment type="subcellular location">
    <subcellularLocation>
        <location evidence="1">Cytoplasm</location>
        <location evidence="1">Cytosol</location>
    </subcellularLocation>
</comment>
<evidence type="ECO:0000256" key="6">
    <source>
        <dbReference type="ARBA" id="ARBA00093785"/>
    </source>
</evidence>
<evidence type="ECO:0000313" key="8">
    <source>
        <dbReference type="EMBL" id="OXM14123.1"/>
    </source>
</evidence>
<evidence type="ECO:0000256" key="5">
    <source>
        <dbReference type="ARBA" id="ARBA00093765"/>
    </source>
</evidence>
<gene>
    <name evidence="8" type="ORF">CGZ75_14200</name>
</gene>
<comment type="similarity">
    <text evidence="6">Belongs to the bacillales FliT family.</text>
</comment>
<dbReference type="RefSeq" id="WP_089524945.1">
    <property type="nucleotide sequence ID" value="NZ_NMUQ01000002.1"/>
</dbReference>
<reference evidence="8 9" key="1">
    <citation type="submission" date="2017-07" db="EMBL/GenBank/DDBJ databases">
        <title>Paenibacillus herberti R33 genome sequencing and assembly.</title>
        <authorList>
            <person name="Su W."/>
        </authorList>
    </citation>
    <scope>NUCLEOTIDE SEQUENCE [LARGE SCALE GENOMIC DNA]</scope>
    <source>
        <strain evidence="8 9">R33</strain>
    </source>
</reference>
<keyword evidence="3" id="KW-1005">Bacterial flagellum biogenesis</keyword>
<evidence type="ECO:0000256" key="1">
    <source>
        <dbReference type="ARBA" id="ARBA00004514"/>
    </source>
</evidence>
<dbReference type="InterPro" id="IPR008622">
    <property type="entry name" value="FliT"/>
</dbReference>
<dbReference type="Proteomes" id="UP000215145">
    <property type="component" value="Unassembled WGS sequence"/>
</dbReference>
<keyword evidence="4" id="KW-0143">Chaperone</keyword>
<evidence type="ECO:0000256" key="3">
    <source>
        <dbReference type="ARBA" id="ARBA00022795"/>
    </source>
</evidence>
<comment type="function">
    <text evidence="5">May act as an export chaperone for the filament capping protein FliD.</text>
</comment>
<evidence type="ECO:0000256" key="7">
    <source>
        <dbReference type="ARBA" id="ARBA00093797"/>
    </source>
</evidence>
<keyword evidence="9" id="KW-1185">Reference proteome</keyword>
<dbReference type="EMBL" id="NMUQ01000002">
    <property type="protein sequence ID" value="OXM14123.1"/>
    <property type="molecule type" value="Genomic_DNA"/>
</dbReference>
<dbReference type="AlphaFoldDB" id="A0A229NW09"/>
<evidence type="ECO:0000313" key="9">
    <source>
        <dbReference type="Proteomes" id="UP000215145"/>
    </source>
</evidence>
<comment type="caution">
    <text evidence="8">The sequence shown here is derived from an EMBL/GenBank/DDBJ whole genome shotgun (WGS) entry which is preliminary data.</text>
</comment>
<sequence length="111" mass="13047">MIISTALDQLKHETVQLVQRLENCDYEELIHLLERRDQVLEELNQLRLPLVESQKVTLKEIGIYDSAILNRMNQLMEEASIGLQRLNESQHQKRAYESYASAGSYFIDRRN</sequence>
<evidence type="ECO:0000256" key="4">
    <source>
        <dbReference type="ARBA" id="ARBA00023186"/>
    </source>
</evidence>